<name>A0ABV2CWW4_9SPHN</name>
<dbReference type="InterPro" id="IPR004891">
    <property type="entry name" value="Mercury-R_MerC"/>
</dbReference>
<organism evidence="2 3">
    <name type="scientific">Novosphingobium kalidii</name>
    <dbReference type="NCBI Taxonomy" id="3230299"/>
    <lineage>
        <taxon>Bacteria</taxon>
        <taxon>Pseudomonadati</taxon>
        <taxon>Pseudomonadota</taxon>
        <taxon>Alphaproteobacteria</taxon>
        <taxon>Sphingomonadales</taxon>
        <taxon>Sphingomonadaceae</taxon>
        <taxon>Novosphingobium</taxon>
    </lineage>
</organism>
<feature type="transmembrane region" description="Helical" evidence="1">
    <location>
        <begin position="12"/>
        <end position="37"/>
    </location>
</feature>
<feature type="transmembrane region" description="Helical" evidence="1">
    <location>
        <begin position="101"/>
        <end position="119"/>
    </location>
</feature>
<comment type="caution">
    <text evidence="2">The sequence shown here is derived from an EMBL/GenBank/DDBJ whole genome shotgun (WGS) entry which is preliminary data.</text>
</comment>
<keyword evidence="1" id="KW-0812">Transmembrane</keyword>
<evidence type="ECO:0000313" key="2">
    <source>
        <dbReference type="EMBL" id="MET1754093.1"/>
    </source>
</evidence>
<gene>
    <name evidence="2" type="ORF">ABVV53_01230</name>
</gene>
<dbReference type="Proteomes" id="UP001548713">
    <property type="component" value="Unassembled WGS sequence"/>
</dbReference>
<feature type="transmembrane region" description="Helical" evidence="1">
    <location>
        <begin position="49"/>
        <end position="70"/>
    </location>
</feature>
<keyword evidence="3" id="KW-1185">Reference proteome</keyword>
<evidence type="ECO:0000313" key="3">
    <source>
        <dbReference type="Proteomes" id="UP001548713"/>
    </source>
</evidence>
<feature type="transmembrane region" description="Helical" evidence="1">
    <location>
        <begin position="77"/>
        <end position="95"/>
    </location>
</feature>
<reference evidence="2 3" key="1">
    <citation type="submission" date="2024-07" db="EMBL/GenBank/DDBJ databases">
        <title>Novosphingobium kalidii RD2P27.</title>
        <authorList>
            <person name="Sun J.-Q."/>
        </authorList>
    </citation>
    <scope>NUCLEOTIDE SEQUENCE [LARGE SCALE GENOMIC DNA]</scope>
    <source>
        <strain evidence="2 3">RD2P27</strain>
    </source>
</reference>
<dbReference type="EMBL" id="JBEWLY010000004">
    <property type="protein sequence ID" value="MET1754093.1"/>
    <property type="molecule type" value="Genomic_DNA"/>
</dbReference>
<protein>
    <submittedName>
        <fullName evidence="2">MerC domain-containing protein</fullName>
    </submittedName>
</protein>
<proteinExistence type="predicted"/>
<accession>A0ABV2CWW4</accession>
<dbReference type="Pfam" id="PF03203">
    <property type="entry name" value="MerC"/>
    <property type="match status" value="1"/>
</dbReference>
<sequence length="123" mass="12762">MRQALLSIRHRMDGFGVLLSGLCAVHCVLGAMLVGIMGLGGQFLLAPEIHRIGLALAVVVGFVSIGLGVLRHGRLEPLVLGVVGLSLMAAGLMVEHGLPEAVLTILGVALVALAHIRNLHKLA</sequence>
<keyword evidence="1" id="KW-1133">Transmembrane helix</keyword>
<evidence type="ECO:0000256" key="1">
    <source>
        <dbReference type="SAM" id="Phobius"/>
    </source>
</evidence>
<keyword evidence="1" id="KW-0472">Membrane</keyword>